<dbReference type="EMBL" id="CATOUU010000883">
    <property type="protein sequence ID" value="CAI9957116.1"/>
    <property type="molecule type" value="Genomic_DNA"/>
</dbReference>
<keyword evidence="3" id="KW-1185">Reference proteome</keyword>
<evidence type="ECO:0000313" key="3">
    <source>
        <dbReference type="Proteomes" id="UP001642409"/>
    </source>
</evidence>
<evidence type="ECO:0000313" key="1">
    <source>
        <dbReference type="EMBL" id="CAI9957116.1"/>
    </source>
</evidence>
<proteinExistence type="predicted"/>
<reference evidence="2 3" key="2">
    <citation type="submission" date="2024-07" db="EMBL/GenBank/DDBJ databases">
        <authorList>
            <person name="Akdeniz Z."/>
        </authorList>
    </citation>
    <scope>NUCLEOTIDE SEQUENCE [LARGE SCALE GENOMIC DNA]</scope>
</reference>
<accession>A0AA86UMG0</accession>
<evidence type="ECO:0000313" key="2">
    <source>
        <dbReference type="EMBL" id="CAL6100531.1"/>
    </source>
</evidence>
<dbReference type="EMBL" id="CAXDID020000531">
    <property type="protein sequence ID" value="CAL6100531.1"/>
    <property type="molecule type" value="Genomic_DNA"/>
</dbReference>
<protein>
    <submittedName>
        <fullName evidence="2">Hypothetical_protein</fullName>
    </submittedName>
</protein>
<name>A0AA86UMG0_9EUKA</name>
<gene>
    <name evidence="1" type="ORF">HINF_LOCUS44761</name>
    <name evidence="2" type="ORF">HINF_LOCUS70600</name>
</gene>
<organism evidence="1">
    <name type="scientific">Hexamita inflata</name>
    <dbReference type="NCBI Taxonomy" id="28002"/>
    <lineage>
        <taxon>Eukaryota</taxon>
        <taxon>Metamonada</taxon>
        <taxon>Diplomonadida</taxon>
        <taxon>Hexamitidae</taxon>
        <taxon>Hexamitinae</taxon>
        <taxon>Hexamita</taxon>
    </lineage>
</organism>
<dbReference type="Proteomes" id="UP001642409">
    <property type="component" value="Unassembled WGS sequence"/>
</dbReference>
<reference evidence="1" key="1">
    <citation type="submission" date="2023-06" db="EMBL/GenBank/DDBJ databases">
        <authorList>
            <person name="Kurt Z."/>
        </authorList>
    </citation>
    <scope>NUCLEOTIDE SEQUENCE</scope>
</reference>
<comment type="caution">
    <text evidence="1">The sequence shown here is derived from an EMBL/GenBank/DDBJ whole genome shotgun (WGS) entry which is preliminary data.</text>
</comment>
<sequence length="255" mass="30124">MNLQAIFQYLEIIGFKLTQTSFQMLYSGLKRKVQFDHDTLVSVFKPELNPKLHEKLEFITKSKPDYTLLQQFYQSQRRFFPDSFIQGENIELTDLLLSKNTQTTEIELNENYITIQAHTELKKKRLAKFQNLCKIFSQKPLTNLEFKQLLLKLNGVNHDIDLTSSVDVLLEIDSFALFLSESVYYQHEKNLQNILYQNIIIHNEYLSTFLKKSDNVINLKTTQSFADSLKWQQMHSKEAQTDPFDFVFKSPRFNK</sequence>
<dbReference type="AlphaFoldDB" id="A0AA86UMG0"/>